<dbReference type="EMBL" id="CAJOBH010089179">
    <property type="protein sequence ID" value="CAF4556289.1"/>
    <property type="molecule type" value="Genomic_DNA"/>
</dbReference>
<evidence type="ECO:0000313" key="3">
    <source>
        <dbReference type="Proteomes" id="UP000681967"/>
    </source>
</evidence>
<sequence length="53" mass="5694">LGFESQFDVKTGHITLKQKGVTTKHAGELICRVENSAGTIDAPVILDVQSNLI</sequence>
<evidence type="ECO:0008006" key="4">
    <source>
        <dbReference type="Google" id="ProtNLM"/>
    </source>
</evidence>
<evidence type="ECO:0000313" key="1">
    <source>
        <dbReference type="EMBL" id="CAF4556289.1"/>
    </source>
</evidence>
<dbReference type="Proteomes" id="UP000681720">
    <property type="component" value="Unassembled WGS sequence"/>
</dbReference>
<gene>
    <name evidence="1" type="ORF">BYL167_LOCUS38323</name>
    <name evidence="2" type="ORF">GIL414_LOCUS37334</name>
</gene>
<accession>A0A8S2YGL3</accession>
<dbReference type="InterPro" id="IPR013783">
    <property type="entry name" value="Ig-like_fold"/>
</dbReference>
<organism evidence="1 3">
    <name type="scientific">Rotaria magnacalcarata</name>
    <dbReference type="NCBI Taxonomy" id="392030"/>
    <lineage>
        <taxon>Eukaryota</taxon>
        <taxon>Metazoa</taxon>
        <taxon>Spiralia</taxon>
        <taxon>Gnathifera</taxon>
        <taxon>Rotifera</taxon>
        <taxon>Eurotatoria</taxon>
        <taxon>Bdelloidea</taxon>
        <taxon>Philodinida</taxon>
        <taxon>Philodinidae</taxon>
        <taxon>Rotaria</taxon>
    </lineage>
</organism>
<reference evidence="1" key="1">
    <citation type="submission" date="2021-02" db="EMBL/GenBank/DDBJ databases">
        <authorList>
            <person name="Nowell W R."/>
        </authorList>
    </citation>
    <scope>NUCLEOTIDE SEQUENCE</scope>
</reference>
<evidence type="ECO:0000313" key="2">
    <source>
        <dbReference type="EMBL" id="CAF4563095.1"/>
    </source>
</evidence>
<name>A0A8S2YGL3_9BILA</name>
<dbReference type="SUPFAM" id="SSF48726">
    <property type="entry name" value="Immunoglobulin"/>
    <property type="match status" value="1"/>
</dbReference>
<comment type="caution">
    <text evidence="1">The sequence shown here is derived from an EMBL/GenBank/DDBJ whole genome shotgun (WGS) entry which is preliminary data.</text>
</comment>
<dbReference type="EMBL" id="CAJOBJ010095620">
    <property type="protein sequence ID" value="CAF4563095.1"/>
    <property type="molecule type" value="Genomic_DNA"/>
</dbReference>
<dbReference type="AlphaFoldDB" id="A0A8S2YGL3"/>
<feature type="non-terminal residue" evidence="1">
    <location>
        <position position="1"/>
    </location>
</feature>
<proteinExistence type="predicted"/>
<dbReference type="InterPro" id="IPR036179">
    <property type="entry name" value="Ig-like_dom_sf"/>
</dbReference>
<dbReference type="Proteomes" id="UP000681967">
    <property type="component" value="Unassembled WGS sequence"/>
</dbReference>
<dbReference type="Gene3D" id="2.60.40.10">
    <property type="entry name" value="Immunoglobulins"/>
    <property type="match status" value="1"/>
</dbReference>
<protein>
    <recommendedName>
        <fullName evidence="4">Immunoglobulin I-set domain-containing protein</fullName>
    </recommendedName>
</protein>